<protein>
    <submittedName>
        <fullName evidence="1">Uncharacterized protein</fullName>
    </submittedName>
</protein>
<evidence type="ECO:0000313" key="2">
    <source>
        <dbReference type="Proteomes" id="UP000308092"/>
    </source>
</evidence>
<dbReference type="AlphaFoldDB" id="A0A4S3JCN3"/>
<comment type="caution">
    <text evidence="1">The sequence shown here is derived from an EMBL/GenBank/DDBJ whole genome shotgun (WGS) entry which is preliminary data.</text>
</comment>
<gene>
    <name evidence="1" type="ORF">EYZ11_007567</name>
</gene>
<evidence type="ECO:0000313" key="1">
    <source>
        <dbReference type="EMBL" id="THC92949.1"/>
    </source>
</evidence>
<proteinExistence type="predicted"/>
<reference evidence="1 2" key="1">
    <citation type="submission" date="2019-03" db="EMBL/GenBank/DDBJ databases">
        <title>The genome sequence of a newly discovered highly antifungal drug resistant Aspergillus species, Aspergillus tanneri NIH 1004.</title>
        <authorList>
            <person name="Mounaud S."/>
            <person name="Singh I."/>
            <person name="Joardar V."/>
            <person name="Pakala S."/>
            <person name="Pakala S."/>
            <person name="Venepally P."/>
            <person name="Hoover J."/>
            <person name="Nierman W."/>
            <person name="Chung J."/>
            <person name="Losada L."/>
        </authorList>
    </citation>
    <scope>NUCLEOTIDE SEQUENCE [LARGE SCALE GENOMIC DNA]</scope>
    <source>
        <strain evidence="1 2">NIH1004</strain>
    </source>
</reference>
<dbReference type="Proteomes" id="UP000308092">
    <property type="component" value="Unassembled WGS sequence"/>
</dbReference>
<sequence length="33" mass="3781">MFTTGLEEHINGRCPVGDCNLNSLSRPWRSNYI</sequence>
<dbReference type="EMBL" id="SOSA01000297">
    <property type="protein sequence ID" value="THC92949.1"/>
    <property type="molecule type" value="Genomic_DNA"/>
</dbReference>
<dbReference type="VEuPathDB" id="FungiDB:EYZ11_007567"/>
<name>A0A4S3JCN3_9EURO</name>
<keyword evidence="2" id="KW-1185">Reference proteome</keyword>
<organism evidence="1 2">
    <name type="scientific">Aspergillus tanneri</name>
    <dbReference type="NCBI Taxonomy" id="1220188"/>
    <lineage>
        <taxon>Eukaryota</taxon>
        <taxon>Fungi</taxon>
        <taxon>Dikarya</taxon>
        <taxon>Ascomycota</taxon>
        <taxon>Pezizomycotina</taxon>
        <taxon>Eurotiomycetes</taxon>
        <taxon>Eurotiomycetidae</taxon>
        <taxon>Eurotiales</taxon>
        <taxon>Aspergillaceae</taxon>
        <taxon>Aspergillus</taxon>
        <taxon>Aspergillus subgen. Circumdati</taxon>
    </lineage>
</organism>
<accession>A0A4S3JCN3</accession>